<protein>
    <submittedName>
        <fullName evidence="2">Uncharacterized protein</fullName>
    </submittedName>
</protein>
<evidence type="ECO:0000313" key="2">
    <source>
        <dbReference type="EMBL" id="GKT35232.1"/>
    </source>
</evidence>
<accession>A0ABQ5KRY6</accession>
<name>A0ABQ5KRY6_9EUKA</name>
<gene>
    <name evidence="2" type="ORF">ADUPG1_008431</name>
</gene>
<dbReference type="Proteomes" id="UP001057375">
    <property type="component" value="Unassembled WGS sequence"/>
</dbReference>
<comment type="caution">
    <text evidence="2">The sequence shown here is derived from an EMBL/GenBank/DDBJ whole genome shotgun (WGS) entry which is preliminary data.</text>
</comment>
<evidence type="ECO:0000313" key="3">
    <source>
        <dbReference type="Proteomes" id="UP001057375"/>
    </source>
</evidence>
<feature type="region of interest" description="Disordered" evidence="1">
    <location>
        <begin position="41"/>
        <end position="67"/>
    </location>
</feature>
<sequence length="800" mass="91221">MHMEKDSIVLTKESFEEDSIDVDHDALGEYGFDCDNQYDEIFQNSEGSSPQRELDSESSDKQYPVAPPSSIHLSFETEVEYSSSPYDPFFKDRSSLGSLLIKKLLKREISETFYGELVACIKSDLSQVCSKMTEPASFEAIGIIKTHFEIPSLATVKEMVISMEKAESEEIKDVVKFSNRHGTICSSLTFHYAWYSLFKLPLYRLVTSYFPKLTHISPFQSIPTITGTDPYDPCCYNMHAKAVEYIREAVNIQSENIIDFPSFDSISEYCAFCDNREITPYIIAPLIFFMDGVATARLGHSALAIAMTMANIPWSLRNANPAWHHICLIDESKPLHATTSALNNLTRDISLLQKGIRMKIGENTLYIVGYLLRIIGDGKQVDLNLAIHKHTYPCPWCKAEGMKLLLPHLPSSFETRGDISHAFTKDIKLSSKDMPLYNSCYHVSNRLLFSPQAMHAGEILHDLHIGLISDMIQTVERILNDKQRGIFNERMTTLRQRLQLKKKLRDGNDSRMMQHFAPLCLFELNLYRPSSTHAFHFLYSTDEDDVGEMEVTHRIVIPHIIPSISDLTDVKKLRFNDVLMMTAIADQLVAEIPWACSREVCKSIVNMFELFVSILSPLAVKAGVMSDTQPIHKKKTHTTVHLWQWVNDGGPQCNYTAETGERMNASIYRCYRYIRTQKKRHELASRSLPFLNIHLPTFDPDIHFVVGDFYLYEENEPDDCIVCFKGKHDDIDGDQCIHGSTFKYIDVASICGYNLFYLYQPQGDNVVMKKFINRKVCCATAGALKYKSIPSTILICPLRK</sequence>
<keyword evidence="3" id="KW-1185">Reference proteome</keyword>
<proteinExistence type="predicted"/>
<organism evidence="2 3">
    <name type="scientific">Aduncisulcus paluster</name>
    <dbReference type="NCBI Taxonomy" id="2918883"/>
    <lineage>
        <taxon>Eukaryota</taxon>
        <taxon>Metamonada</taxon>
        <taxon>Carpediemonas-like organisms</taxon>
        <taxon>Aduncisulcus</taxon>
    </lineage>
</organism>
<reference evidence="2" key="1">
    <citation type="submission" date="2022-03" db="EMBL/GenBank/DDBJ databases">
        <title>Draft genome sequence of Aduncisulcus paluster, a free-living microaerophilic Fornicata.</title>
        <authorList>
            <person name="Yuyama I."/>
            <person name="Kume K."/>
            <person name="Tamura T."/>
            <person name="Inagaki Y."/>
            <person name="Hashimoto T."/>
        </authorList>
    </citation>
    <scope>NUCLEOTIDE SEQUENCE</scope>
    <source>
        <strain evidence="2">NY0171</strain>
    </source>
</reference>
<feature type="compositionally biased region" description="Polar residues" evidence="1">
    <location>
        <begin position="42"/>
        <end position="51"/>
    </location>
</feature>
<dbReference type="EMBL" id="BQXS01010948">
    <property type="protein sequence ID" value="GKT35232.1"/>
    <property type="molecule type" value="Genomic_DNA"/>
</dbReference>
<evidence type="ECO:0000256" key="1">
    <source>
        <dbReference type="SAM" id="MobiDB-lite"/>
    </source>
</evidence>